<dbReference type="InterPro" id="IPR043735">
    <property type="entry name" value="DUF5680"/>
</dbReference>
<accession>A0A1F5GVL1</accession>
<dbReference type="EMBL" id="MFBN01000005">
    <property type="protein sequence ID" value="OGD95923.1"/>
    <property type="molecule type" value="Genomic_DNA"/>
</dbReference>
<protein>
    <recommendedName>
        <fullName evidence="1">DUF5680 domain-containing protein</fullName>
    </recommendedName>
</protein>
<evidence type="ECO:0000313" key="2">
    <source>
        <dbReference type="EMBL" id="OGD95923.1"/>
    </source>
</evidence>
<reference evidence="2 3" key="1">
    <citation type="journal article" date="2016" name="Nat. Commun.">
        <title>Thousands of microbial genomes shed light on interconnected biogeochemical processes in an aquifer system.</title>
        <authorList>
            <person name="Anantharaman K."/>
            <person name="Brown C.T."/>
            <person name="Hug L.A."/>
            <person name="Sharon I."/>
            <person name="Castelle C.J."/>
            <person name="Probst A.J."/>
            <person name="Thomas B.C."/>
            <person name="Singh A."/>
            <person name="Wilkins M.J."/>
            <person name="Karaoz U."/>
            <person name="Brodie E.L."/>
            <person name="Williams K.H."/>
            <person name="Hubbard S.S."/>
            <person name="Banfield J.F."/>
        </authorList>
    </citation>
    <scope>NUCLEOTIDE SEQUENCE [LARGE SCALE GENOMIC DNA]</scope>
</reference>
<dbReference type="Pfam" id="PF18931">
    <property type="entry name" value="DUF5680"/>
    <property type="match status" value="1"/>
</dbReference>
<gene>
    <name evidence="2" type="ORF">A3A48_03765</name>
</gene>
<dbReference type="Proteomes" id="UP000178336">
    <property type="component" value="Unassembled WGS sequence"/>
</dbReference>
<organism evidence="2 3">
    <name type="scientific">Candidatus Curtissbacteria bacterium RIFCSPLOWO2_01_FULL_37_9</name>
    <dbReference type="NCBI Taxonomy" id="1797724"/>
    <lineage>
        <taxon>Bacteria</taxon>
        <taxon>Candidatus Curtissiibacteriota</taxon>
    </lineage>
</organism>
<sequence length="191" mass="21958">MVLFPEGEEKLIFLLISNNIQPVSTPLIKGTTQYDFQNGEYLYRDIFVTGEGNFAGQEVICRGNSPIWTMVYCGAVDQGGMSDFLHISGAKENIGISKDDIFNFLRKALYKNSEEVRFGFPGRRIYQEEKWSYSEIGKKDFRDSPGFSGDEHITYKKRLVYRLFYQGGFLPACWKNSQIILEGLFKPKQEV</sequence>
<proteinExistence type="predicted"/>
<evidence type="ECO:0000259" key="1">
    <source>
        <dbReference type="Pfam" id="PF18931"/>
    </source>
</evidence>
<dbReference type="STRING" id="1797724.A3A48_03765"/>
<comment type="caution">
    <text evidence="2">The sequence shown here is derived from an EMBL/GenBank/DDBJ whole genome shotgun (WGS) entry which is preliminary data.</text>
</comment>
<name>A0A1F5GVL1_9BACT</name>
<feature type="domain" description="DUF5680" evidence="1">
    <location>
        <begin position="49"/>
        <end position="170"/>
    </location>
</feature>
<evidence type="ECO:0000313" key="3">
    <source>
        <dbReference type="Proteomes" id="UP000178336"/>
    </source>
</evidence>
<dbReference type="AlphaFoldDB" id="A0A1F5GVL1"/>